<dbReference type="EMBL" id="RCWN01000001">
    <property type="protein sequence ID" value="RLQ87478.1"/>
    <property type="molecule type" value="Genomic_DNA"/>
</dbReference>
<comment type="cofactor">
    <cofactor evidence="1">
        <name>Zn(2+)</name>
        <dbReference type="ChEBI" id="CHEBI:29105"/>
    </cofactor>
</comment>
<dbReference type="InterPro" id="IPR001365">
    <property type="entry name" value="A_deaminase_dom"/>
</dbReference>
<protein>
    <submittedName>
        <fullName evidence="7">Adenosine deaminase</fullName>
        <ecNumber evidence="7">3.5.4.4</ecNumber>
    </submittedName>
</protein>
<dbReference type="InterPro" id="IPR006330">
    <property type="entry name" value="Ado/ade_deaminase"/>
</dbReference>
<evidence type="ECO:0000256" key="2">
    <source>
        <dbReference type="ARBA" id="ARBA00006676"/>
    </source>
</evidence>
<dbReference type="AlphaFoldDB" id="A0A3L7J9Q0"/>
<evidence type="ECO:0000313" key="7">
    <source>
        <dbReference type="EMBL" id="RLQ87478.1"/>
    </source>
</evidence>
<dbReference type="SUPFAM" id="SSF51556">
    <property type="entry name" value="Metallo-dependent hydrolases"/>
    <property type="match status" value="1"/>
</dbReference>
<evidence type="ECO:0000259" key="6">
    <source>
        <dbReference type="Pfam" id="PF00962"/>
    </source>
</evidence>
<dbReference type="GO" id="GO:0046872">
    <property type="term" value="F:metal ion binding"/>
    <property type="evidence" value="ECO:0007669"/>
    <property type="project" value="UniProtKB-KW"/>
</dbReference>
<proteinExistence type="inferred from homology"/>
<keyword evidence="4 7" id="KW-0378">Hydrolase</keyword>
<accession>A0A3L7J9Q0</accession>
<reference evidence="7 8" key="1">
    <citation type="submission" date="2018-10" db="EMBL/GenBank/DDBJ databases">
        <title>Notoacmeibacter sp. M2BS9Y-3-1, whole genome shotgun sequence.</title>
        <authorList>
            <person name="Tuo L."/>
        </authorList>
    </citation>
    <scope>NUCLEOTIDE SEQUENCE [LARGE SCALE GENOMIC DNA]</scope>
    <source>
        <strain evidence="7 8">M2BS9Y-3-1</strain>
    </source>
</reference>
<evidence type="ECO:0000256" key="3">
    <source>
        <dbReference type="ARBA" id="ARBA00022723"/>
    </source>
</evidence>
<dbReference type="Gene3D" id="3.20.20.140">
    <property type="entry name" value="Metal-dependent hydrolases"/>
    <property type="match status" value="1"/>
</dbReference>
<dbReference type="EC" id="3.5.4.4" evidence="7"/>
<name>A0A3L7J9Q0_9HYPH</name>
<comment type="caution">
    <text evidence="7">The sequence shown here is derived from an EMBL/GenBank/DDBJ whole genome shotgun (WGS) entry which is preliminary data.</text>
</comment>
<dbReference type="Proteomes" id="UP000281094">
    <property type="component" value="Unassembled WGS sequence"/>
</dbReference>
<dbReference type="GO" id="GO:0009168">
    <property type="term" value="P:purine ribonucleoside monophosphate biosynthetic process"/>
    <property type="evidence" value="ECO:0007669"/>
    <property type="project" value="InterPro"/>
</dbReference>
<dbReference type="Pfam" id="PF00962">
    <property type="entry name" value="A_deaminase"/>
    <property type="match status" value="1"/>
</dbReference>
<comment type="similarity">
    <text evidence="2">Belongs to the metallo-dependent hydrolases superfamily. Adenosine and AMP deaminases family.</text>
</comment>
<keyword evidence="5" id="KW-0862">Zinc</keyword>
<dbReference type="PROSITE" id="PS00485">
    <property type="entry name" value="A_DEAMINASE"/>
    <property type="match status" value="1"/>
</dbReference>
<sequence>MIPTAELHCHIEGAVSPELARAMAVRQGVDISRVLDHEGYRRQGFMGFLDSYDIIANLFHTREDFRRLAYDHYRTLANDGCLYAEIFASPAHAKAVGLSPQDYLEGLADGIAQAAAENAIEGRIIVTGVRHLGPDAVKEAAEIAVSCEVDAVTGFGMAGNEMTGRPSDYTEAFDIARRGGLRLTCHAGEWAGPDGIEETLDALGVERIGHGVRAAESEALMQRVANEGIVLEVCPGSNISLGVYERFEDHPLPKLLEAGCRVSLNSDDPPHFQTSLAHEYRIADQVFGLSGETLLAITRIAIEAAFVDGDTRARLLERLDARA</sequence>
<dbReference type="NCBIfam" id="TIGR01430">
    <property type="entry name" value="aden_deam"/>
    <property type="match status" value="1"/>
</dbReference>
<dbReference type="RefSeq" id="WP_121644446.1">
    <property type="nucleotide sequence ID" value="NZ_RCWN01000001.1"/>
</dbReference>
<evidence type="ECO:0000256" key="5">
    <source>
        <dbReference type="ARBA" id="ARBA00022833"/>
    </source>
</evidence>
<organism evidence="7 8">
    <name type="scientific">Notoacmeibacter ruber</name>
    <dbReference type="NCBI Taxonomy" id="2670375"/>
    <lineage>
        <taxon>Bacteria</taxon>
        <taxon>Pseudomonadati</taxon>
        <taxon>Pseudomonadota</taxon>
        <taxon>Alphaproteobacteria</taxon>
        <taxon>Hyphomicrobiales</taxon>
        <taxon>Notoacmeibacteraceae</taxon>
        <taxon>Notoacmeibacter</taxon>
    </lineage>
</organism>
<dbReference type="GO" id="GO:0019239">
    <property type="term" value="F:deaminase activity"/>
    <property type="evidence" value="ECO:0007669"/>
    <property type="project" value="InterPro"/>
</dbReference>
<dbReference type="PANTHER" id="PTHR43114">
    <property type="entry name" value="ADENINE DEAMINASE"/>
    <property type="match status" value="1"/>
</dbReference>
<keyword evidence="8" id="KW-1185">Reference proteome</keyword>
<dbReference type="GO" id="GO:0016814">
    <property type="term" value="F:hydrolase activity, acting on carbon-nitrogen (but not peptide) bonds, in cyclic amidines"/>
    <property type="evidence" value="ECO:0007669"/>
    <property type="project" value="UniProtKB-ARBA"/>
</dbReference>
<dbReference type="InterPro" id="IPR032466">
    <property type="entry name" value="Metal_Hydrolase"/>
</dbReference>
<dbReference type="InterPro" id="IPR006650">
    <property type="entry name" value="A/AMP_deam_AS"/>
</dbReference>
<gene>
    <name evidence="7" type="primary">add</name>
    <name evidence="7" type="ORF">D8780_03910</name>
</gene>
<evidence type="ECO:0000313" key="8">
    <source>
        <dbReference type="Proteomes" id="UP000281094"/>
    </source>
</evidence>
<keyword evidence="3" id="KW-0479">Metal-binding</keyword>
<dbReference type="PANTHER" id="PTHR43114:SF6">
    <property type="entry name" value="ADENINE DEAMINASE"/>
    <property type="match status" value="1"/>
</dbReference>
<evidence type="ECO:0000256" key="4">
    <source>
        <dbReference type="ARBA" id="ARBA00022801"/>
    </source>
</evidence>
<evidence type="ECO:0000256" key="1">
    <source>
        <dbReference type="ARBA" id="ARBA00001947"/>
    </source>
</evidence>
<feature type="domain" description="Adenosine deaminase" evidence="6">
    <location>
        <begin position="3"/>
        <end position="321"/>
    </location>
</feature>